<feature type="non-terminal residue" evidence="4">
    <location>
        <position position="170"/>
    </location>
</feature>
<evidence type="ECO:0000313" key="5">
    <source>
        <dbReference type="Proteomes" id="UP000722121"/>
    </source>
</evidence>
<dbReference type="PANTHER" id="PTHR43861:SF1">
    <property type="entry name" value="TRANS-ACONITATE 2-METHYLTRANSFERASE"/>
    <property type="match status" value="1"/>
</dbReference>
<dbReference type="Pfam" id="PF13649">
    <property type="entry name" value="Methyltransf_25"/>
    <property type="match status" value="1"/>
</dbReference>
<keyword evidence="5" id="KW-1185">Reference proteome</keyword>
<dbReference type="InterPro" id="IPR029063">
    <property type="entry name" value="SAM-dependent_MTases_sf"/>
</dbReference>
<name>A0ABS3AQN5_9BACT</name>
<keyword evidence="2" id="KW-0808">Transferase</keyword>
<comment type="caution">
    <text evidence="4">The sequence shown here is derived from an EMBL/GenBank/DDBJ whole genome shotgun (WGS) entry which is preliminary data.</text>
</comment>
<dbReference type="GO" id="GO:0032259">
    <property type="term" value="P:methylation"/>
    <property type="evidence" value="ECO:0007669"/>
    <property type="project" value="UniProtKB-KW"/>
</dbReference>
<proteinExistence type="predicted"/>
<dbReference type="Proteomes" id="UP000722121">
    <property type="component" value="Unassembled WGS sequence"/>
</dbReference>
<dbReference type="InterPro" id="IPR041698">
    <property type="entry name" value="Methyltransf_25"/>
</dbReference>
<dbReference type="EMBL" id="JAFITR010000027">
    <property type="protein sequence ID" value="MBN4066814.1"/>
    <property type="molecule type" value="Genomic_DNA"/>
</dbReference>
<dbReference type="SUPFAM" id="SSF53335">
    <property type="entry name" value="S-adenosyl-L-methionine-dependent methyltransferases"/>
    <property type="match status" value="1"/>
</dbReference>
<evidence type="ECO:0000259" key="3">
    <source>
        <dbReference type="Pfam" id="PF13649"/>
    </source>
</evidence>
<protein>
    <submittedName>
        <fullName evidence="4">Class I SAM-dependent methyltransferase</fullName>
    </submittedName>
</protein>
<dbReference type="Gene3D" id="3.40.50.150">
    <property type="entry name" value="Vaccinia Virus protein VP39"/>
    <property type="match status" value="1"/>
</dbReference>
<evidence type="ECO:0000256" key="2">
    <source>
        <dbReference type="ARBA" id="ARBA00022679"/>
    </source>
</evidence>
<dbReference type="GO" id="GO:0008168">
    <property type="term" value="F:methyltransferase activity"/>
    <property type="evidence" value="ECO:0007669"/>
    <property type="project" value="UniProtKB-KW"/>
</dbReference>
<dbReference type="CDD" id="cd02440">
    <property type="entry name" value="AdoMet_MTases"/>
    <property type="match status" value="1"/>
</dbReference>
<sequence>MNNLFGRGKKRYVAMQKIQYQQRAAKSNYGALQKEDCVVGSYDAHNQWEDYDTFLMKYVDESFKKKVALDFACGPGRNIVKFRSCFARIDGADISQTNLENAKENLRFHDVTIPRLFVTSGVDCGDVEDETYHFIFSAIALQHICVHTIRYEILTAIYRALKKGGRISIQ</sequence>
<evidence type="ECO:0000256" key="1">
    <source>
        <dbReference type="ARBA" id="ARBA00022603"/>
    </source>
</evidence>
<keyword evidence="1 4" id="KW-0489">Methyltransferase</keyword>
<feature type="domain" description="Methyltransferase" evidence="3">
    <location>
        <begin position="69"/>
        <end position="165"/>
    </location>
</feature>
<gene>
    <name evidence="4" type="ORF">JYU14_01880</name>
</gene>
<evidence type="ECO:0000313" key="4">
    <source>
        <dbReference type="EMBL" id="MBN4066814.1"/>
    </source>
</evidence>
<accession>A0ABS3AQN5</accession>
<organism evidence="4 5">
    <name type="scientific">Simkania negevensis</name>
    <dbReference type="NCBI Taxonomy" id="83561"/>
    <lineage>
        <taxon>Bacteria</taxon>
        <taxon>Pseudomonadati</taxon>
        <taxon>Chlamydiota</taxon>
        <taxon>Chlamydiia</taxon>
        <taxon>Parachlamydiales</taxon>
        <taxon>Simkaniaceae</taxon>
        <taxon>Simkania</taxon>
    </lineage>
</organism>
<reference evidence="4 5" key="1">
    <citation type="submission" date="2021-02" db="EMBL/GenBank/DDBJ databases">
        <title>Activity-based single-cell genomes from oceanic crustal fluid captures similar information to metagenomic and metatranscriptomic surveys with orders of magnitude less sampling.</title>
        <authorList>
            <person name="D'Angelo T.S."/>
            <person name="Orcutt B.N."/>
        </authorList>
    </citation>
    <scope>NUCLEOTIDE SEQUENCE [LARGE SCALE GENOMIC DNA]</scope>
    <source>
        <strain evidence="4">AH-315-G07</strain>
    </source>
</reference>
<dbReference type="PANTHER" id="PTHR43861">
    <property type="entry name" value="TRANS-ACONITATE 2-METHYLTRANSFERASE-RELATED"/>
    <property type="match status" value="1"/>
</dbReference>